<evidence type="ECO:0000256" key="8">
    <source>
        <dbReference type="ARBA" id="ARBA00023033"/>
    </source>
</evidence>
<dbReference type="Gene3D" id="1.10.630.10">
    <property type="entry name" value="Cytochrome P450"/>
    <property type="match status" value="1"/>
</dbReference>
<dbReference type="PROSITE" id="PS00086">
    <property type="entry name" value="CYTOCHROME_P450"/>
    <property type="match status" value="1"/>
</dbReference>
<proteinExistence type="inferred from homology"/>
<evidence type="ECO:0000256" key="2">
    <source>
        <dbReference type="ARBA" id="ARBA00005179"/>
    </source>
</evidence>
<dbReference type="KEGG" id="hir:HETIRDRAFT_169914"/>
<comment type="cofactor">
    <cofactor evidence="1 9">
        <name>heme</name>
        <dbReference type="ChEBI" id="CHEBI:30413"/>
    </cofactor>
</comment>
<comment type="pathway">
    <text evidence="2">Secondary metabolite biosynthesis.</text>
</comment>
<dbReference type="Proteomes" id="UP000030671">
    <property type="component" value="Unassembled WGS sequence"/>
</dbReference>
<name>W4K5W9_HETIT</name>
<dbReference type="GO" id="GO:0005506">
    <property type="term" value="F:iron ion binding"/>
    <property type="evidence" value="ECO:0007669"/>
    <property type="project" value="InterPro"/>
</dbReference>
<dbReference type="GO" id="GO:0020037">
    <property type="term" value="F:heme binding"/>
    <property type="evidence" value="ECO:0007669"/>
    <property type="project" value="InterPro"/>
</dbReference>
<gene>
    <name evidence="11" type="primary">cyp6</name>
    <name evidence="11" type="ORF">HETIRDRAFT_169914</name>
</gene>
<dbReference type="STRING" id="747525.W4K5W9"/>
<dbReference type="InterPro" id="IPR050364">
    <property type="entry name" value="Cytochrome_P450_fung"/>
</dbReference>
<dbReference type="PANTHER" id="PTHR46300">
    <property type="entry name" value="P450, PUTATIVE (EUROFUNG)-RELATED-RELATED"/>
    <property type="match status" value="1"/>
</dbReference>
<organism evidence="11 12">
    <name type="scientific">Heterobasidion irregulare (strain TC 32-1)</name>
    <dbReference type="NCBI Taxonomy" id="747525"/>
    <lineage>
        <taxon>Eukaryota</taxon>
        <taxon>Fungi</taxon>
        <taxon>Dikarya</taxon>
        <taxon>Basidiomycota</taxon>
        <taxon>Agaricomycotina</taxon>
        <taxon>Agaricomycetes</taxon>
        <taxon>Russulales</taxon>
        <taxon>Bondarzewiaceae</taxon>
        <taxon>Heterobasidion</taxon>
        <taxon>Heterobasidion annosum species complex</taxon>
    </lineage>
</organism>
<evidence type="ECO:0000313" key="12">
    <source>
        <dbReference type="Proteomes" id="UP000030671"/>
    </source>
</evidence>
<keyword evidence="4 9" id="KW-0349">Heme</keyword>
<keyword evidence="7 9" id="KW-0408">Iron</keyword>
<feature type="binding site" description="axial binding residue" evidence="9">
    <location>
        <position position="438"/>
    </location>
    <ligand>
        <name>heme</name>
        <dbReference type="ChEBI" id="CHEBI:30413"/>
    </ligand>
    <ligandPart>
        <name>Fe</name>
        <dbReference type="ChEBI" id="CHEBI:18248"/>
    </ligandPart>
</feature>
<comment type="similarity">
    <text evidence="3 10">Belongs to the cytochrome P450 family.</text>
</comment>
<dbReference type="GO" id="GO:0016705">
    <property type="term" value="F:oxidoreductase activity, acting on paired donors, with incorporation or reduction of molecular oxygen"/>
    <property type="evidence" value="ECO:0007669"/>
    <property type="project" value="InterPro"/>
</dbReference>
<dbReference type="GO" id="GO:0004497">
    <property type="term" value="F:monooxygenase activity"/>
    <property type="evidence" value="ECO:0007669"/>
    <property type="project" value="UniProtKB-KW"/>
</dbReference>
<reference evidence="11 12" key="1">
    <citation type="journal article" date="2012" name="New Phytol.">
        <title>Insight into trade-off between wood decay and parasitism from the genome of a fungal forest pathogen.</title>
        <authorList>
            <person name="Olson A."/>
            <person name="Aerts A."/>
            <person name="Asiegbu F."/>
            <person name="Belbahri L."/>
            <person name="Bouzid O."/>
            <person name="Broberg A."/>
            <person name="Canback B."/>
            <person name="Coutinho P.M."/>
            <person name="Cullen D."/>
            <person name="Dalman K."/>
            <person name="Deflorio G."/>
            <person name="van Diepen L.T."/>
            <person name="Dunand C."/>
            <person name="Duplessis S."/>
            <person name="Durling M."/>
            <person name="Gonthier P."/>
            <person name="Grimwood J."/>
            <person name="Fossdal C.G."/>
            <person name="Hansson D."/>
            <person name="Henrissat B."/>
            <person name="Hietala A."/>
            <person name="Himmelstrand K."/>
            <person name="Hoffmeister D."/>
            <person name="Hogberg N."/>
            <person name="James T.Y."/>
            <person name="Karlsson M."/>
            <person name="Kohler A."/>
            <person name="Kues U."/>
            <person name="Lee Y.H."/>
            <person name="Lin Y.C."/>
            <person name="Lind M."/>
            <person name="Lindquist E."/>
            <person name="Lombard V."/>
            <person name="Lucas S."/>
            <person name="Lunden K."/>
            <person name="Morin E."/>
            <person name="Murat C."/>
            <person name="Park J."/>
            <person name="Raffaello T."/>
            <person name="Rouze P."/>
            <person name="Salamov A."/>
            <person name="Schmutz J."/>
            <person name="Solheim H."/>
            <person name="Stahlberg J."/>
            <person name="Velez H."/>
            <person name="de Vries R.P."/>
            <person name="Wiebenga A."/>
            <person name="Woodward S."/>
            <person name="Yakovlev I."/>
            <person name="Garbelotto M."/>
            <person name="Martin F."/>
            <person name="Grigoriev I.V."/>
            <person name="Stenlid J."/>
        </authorList>
    </citation>
    <scope>NUCLEOTIDE SEQUENCE [LARGE SCALE GENOMIC DNA]</scope>
    <source>
        <strain evidence="11 12">TC 32-1</strain>
    </source>
</reference>
<dbReference type="eggNOG" id="KOG0156">
    <property type="taxonomic scope" value="Eukaryota"/>
</dbReference>
<dbReference type="HOGENOM" id="CLU_001570_2_3_1"/>
<evidence type="ECO:0000256" key="10">
    <source>
        <dbReference type="RuleBase" id="RU000461"/>
    </source>
</evidence>
<dbReference type="RefSeq" id="XP_009547830.1">
    <property type="nucleotide sequence ID" value="XM_009549535.1"/>
</dbReference>
<evidence type="ECO:0000256" key="1">
    <source>
        <dbReference type="ARBA" id="ARBA00001971"/>
    </source>
</evidence>
<dbReference type="InterPro" id="IPR036396">
    <property type="entry name" value="Cyt_P450_sf"/>
</dbReference>
<dbReference type="Pfam" id="PF00067">
    <property type="entry name" value="p450"/>
    <property type="match status" value="1"/>
</dbReference>
<keyword evidence="12" id="KW-1185">Reference proteome</keyword>
<keyword evidence="8 10" id="KW-0503">Monooxygenase</keyword>
<evidence type="ECO:0000313" key="11">
    <source>
        <dbReference type="EMBL" id="ETW81164.1"/>
    </source>
</evidence>
<evidence type="ECO:0000256" key="9">
    <source>
        <dbReference type="PIRSR" id="PIRSR602401-1"/>
    </source>
</evidence>
<dbReference type="InParanoid" id="W4K5W9"/>
<evidence type="ECO:0000256" key="5">
    <source>
        <dbReference type="ARBA" id="ARBA00022723"/>
    </source>
</evidence>
<dbReference type="InterPro" id="IPR001128">
    <property type="entry name" value="Cyt_P450"/>
</dbReference>
<dbReference type="InterPro" id="IPR017972">
    <property type="entry name" value="Cyt_P450_CS"/>
</dbReference>
<dbReference type="CDD" id="cd11065">
    <property type="entry name" value="CYP64-like"/>
    <property type="match status" value="1"/>
</dbReference>
<evidence type="ECO:0000256" key="7">
    <source>
        <dbReference type="ARBA" id="ARBA00023004"/>
    </source>
</evidence>
<accession>W4K5W9</accession>
<evidence type="ECO:0000256" key="3">
    <source>
        <dbReference type="ARBA" id="ARBA00010617"/>
    </source>
</evidence>
<dbReference type="PANTHER" id="PTHR46300:SF7">
    <property type="entry name" value="P450, PUTATIVE (EUROFUNG)-RELATED"/>
    <property type="match status" value="1"/>
</dbReference>
<dbReference type="GeneID" id="20668247"/>
<keyword evidence="5 9" id="KW-0479">Metal-binding</keyword>
<dbReference type="PRINTS" id="PR00463">
    <property type="entry name" value="EP450I"/>
</dbReference>
<dbReference type="OrthoDB" id="2789670at2759"/>
<dbReference type="AlphaFoldDB" id="W4K5W9"/>
<dbReference type="SUPFAM" id="SSF48264">
    <property type="entry name" value="Cytochrome P450"/>
    <property type="match status" value="1"/>
</dbReference>
<dbReference type="EMBL" id="KI925459">
    <property type="protein sequence ID" value="ETW81164.1"/>
    <property type="molecule type" value="Genomic_DNA"/>
</dbReference>
<dbReference type="InterPro" id="IPR002401">
    <property type="entry name" value="Cyt_P450_E_grp-I"/>
</dbReference>
<keyword evidence="6 10" id="KW-0560">Oxidoreductase</keyword>
<protein>
    <submittedName>
        <fullName evidence="11">Cytochrome P450 monooxygenase 6</fullName>
    </submittedName>
</protein>
<sequence>MNHTTLAALTSAAVSLSYWLFFRRRQVPGPASPLPLPPGPSPLPFLGNVLDMPRKREWETFSRWHKAYGDIVFVSLVGRPMIILNSFEATTELLDDRSTTYSDRPRFPLIDLIDHEFNFGFMAFGQQWKTNRRLFSNQYNKNTVHTFEHAFRASVSTLLRNLLRDPESFADHLRLHAGQVILDVTYGVTVTSREDPLIRIAEAVMDATSVAISPAMWVLNPIPILQSLPTWLGGENLSRRLRQWQKDIRDLQDVPFERVKASLVTRDVRPSFTSILLQEDDSAEQENMIRQCAAVAYGAASDTTVAAAVVFFLTMALYPDVQKKAQAEIDRVVGSDRLPNYTDQGELPYVTAVLKEVQEIFNFLPGLPHMTTKDDEYIGYRIPAGSIVVGNIWGMLHDPRMYPDPSVFDPERYLHAGRLDCSTNDPSRIAFGFGRRSCPGKNFAETSLWLLVAQCLAVYSISPADEKAAHNLDFTSGAISHPIPFPCIIRPRSESARMLLENISADL</sequence>
<evidence type="ECO:0000256" key="4">
    <source>
        <dbReference type="ARBA" id="ARBA00022617"/>
    </source>
</evidence>
<evidence type="ECO:0000256" key="6">
    <source>
        <dbReference type="ARBA" id="ARBA00023002"/>
    </source>
</evidence>